<proteinExistence type="predicted"/>
<sequence length="121" mass="13932">MTPASRRLREECVDLTMTRSTAPKTAARYKKAVEKHPKDENVDKDAAGLDPRRQIEGEDGRHLRVSRCAIYTHYTSNPGTELERFVTQRQIRAQEQKQRRTASVTQGIRHKGLGWRYPGDI</sequence>
<organism evidence="2 3">
    <name type="scientific">Pleurodeles waltl</name>
    <name type="common">Iberian ribbed newt</name>
    <dbReference type="NCBI Taxonomy" id="8319"/>
    <lineage>
        <taxon>Eukaryota</taxon>
        <taxon>Metazoa</taxon>
        <taxon>Chordata</taxon>
        <taxon>Craniata</taxon>
        <taxon>Vertebrata</taxon>
        <taxon>Euteleostomi</taxon>
        <taxon>Amphibia</taxon>
        <taxon>Batrachia</taxon>
        <taxon>Caudata</taxon>
        <taxon>Salamandroidea</taxon>
        <taxon>Salamandridae</taxon>
        <taxon>Pleurodelinae</taxon>
        <taxon>Pleurodeles</taxon>
    </lineage>
</organism>
<feature type="region of interest" description="Disordered" evidence="1">
    <location>
        <begin position="32"/>
        <end position="60"/>
    </location>
</feature>
<evidence type="ECO:0000256" key="1">
    <source>
        <dbReference type="SAM" id="MobiDB-lite"/>
    </source>
</evidence>
<name>A0AAV7PJX9_PLEWA</name>
<comment type="caution">
    <text evidence="2">The sequence shown here is derived from an EMBL/GenBank/DDBJ whole genome shotgun (WGS) entry which is preliminary data.</text>
</comment>
<dbReference type="Proteomes" id="UP001066276">
    <property type="component" value="Chromosome 7"/>
</dbReference>
<protein>
    <submittedName>
        <fullName evidence="2">Uncharacterized protein</fullName>
    </submittedName>
</protein>
<accession>A0AAV7PJX9</accession>
<reference evidence="2" key="1">
    <citation type="journal article" date="2022" name="bioRxiv">
        <title>Sequencing and chromosome-scale assembly of the giantPleurodeles waltlgenome.</title>
        <authorList>
            <person name="Brown T."/>
            <person name="Elewa A."/>
            <person name="Iarovenko S."/>
            <person name="Subramanian E."/>
            <person name="Araus A.J."/>
            <person name="Petzold A."/>
            <person name="Susuki M."/>
            <person name="Suzuki K.-i.T."/>
            <person name="Hayashi T."/>
            <person name="Toyoda A."/>
            <person name="Oliveira C."/>
            <person name="Osipova E."/>
            <person name="Leigh N.D."/>
            <person name="Simon A."/>
            <person name="Yun M.H."/>
        </authorList>
    </citation>
    <scope>NUCLEOTIDE SEQUENCE</scope>
    <source>
        <strain evidence="2">20211129_DDA</strain>
        <tissue evidence="2">Liver</tissue>
    </source>
</reference>
<evidence type="ECO:0000313" key="3">
    <source>
        <dbReference type="Proteomes" id="UP001066276"/>
    </source>
</evidence>
<gene>
    <name evidence="2" type="ORF">NDU88_004054</name>
</gene>
<evidence type="ECO:0000313" key="2">
    <source>
        <dbReference type="EMBL" id="KAJ1125630.1"/>
    </source>
</evidence>
<dbReference type="AlphaFoldDB" id="A0AAV7PJX9"/>
<keyword evidence="3" id="KW-1185">Reference proteome</keyword>
<dbReference type="EMBL" id="JANPWB010000011">
    <property type="protein sequence ID" value="KAJ1125630.1"/>
    <property type="molecule type" value="Genomic_DNA"/>
</dbReference>